<comment type="caution">
    <text evidence="2">The sequence shown here is derived from an EMBL/GenBank/DDBJ whole genome shotgun (WGS) entry which is preliminary data.</text>
</comment>
<evidence type="ECO:0000313" key="3">
    <source>
        <dbReference type="Proteomes" id="UP000729402"/>
    </source>
</evidence>
<proteinExistence type="predicted"/>
<name>A0A8J6BQD0_ZIZPA</name>
<dbReference type="EMBL" id="JAAALK010000080">
    <property type="protein sequence ID" value="KAG8092159.1"/>
    <property type="molecule type" value="Genomic_DNA"/>
</dbReference>
<feature type="region of interest" description="Disordered" evidence="1">
    <location>
        <begin position="55"/>
        <end position="75"/>
    </location>
</feature>
<sequence>MSFQPSPFANWKGRKVAPSPRADSQSPIASRRARSVSHGECARDVGPCRAAAAAGVGRHAWRGASRTRGANRGASLPGAAATWVRASGRAVDRVDKSGRPVTRLTRSRRAAARCAVRWTRRSATCSP</sequence>
<accession>A0A8J6BQD0</accession>
<keyword evidence="3" id="KW-1185">Reference proteome</keyword>
<reference evidence="2" key="1">
    <citation type="journal article" date="2021" name="bioRxiv">
        <title>Whole Genome Assembly and Annotation of Northern Wild Rice, Zizania palustris L., Supports a Whole Genome Duplication in the Zizania Genus.</title>
        <authorList>
            <person name="Haas M."/>
            <person name="Kono T."/>
            <person name="Macchietto M."/>
            <person name="Millas R."/>
            <person name="McGilp L."/>
            <person name="Shao M."/>
            <person name="Duquette J."/>
            <person name="Hirsch C.N."/>
            <person name="Kimball J."/>
        </authorList>
    </citation>
    <scope>NUCLEOTIDE SEQUENCE</scope>
    <source>
        <tissue evidence="2">Fresh leaf tissue</tissue>
    </source>
</reference>
<protein>
    <submittedName>
        <fullName evidence="2">Uncharacterized protein</fullName>
    </submittedName>
</protein>
<evidence type="ECO:0000256" key="1">
    <source>
        <dbReference type="SAM" id="MobiDB-lite"/>
    </source>
</evidence>
<organism evidence="2 3">
    <name type="scientific">Zizania palustris</name>
    <name type="common">Northern wild rice</name>
    <dbReference type="NCBI Taxonomy" id="103762"/>
    <lineage>
        <taxon>Eukaryota</taxon>
        <taxon>Viridiplantae</taxon>
        <taxon>Streptophyta</taxon>
        <taxon>Embryophyta</taxon>
        <taxon>Tracheophyta</taxon>
        <taxon>Spermatophyta</taxon>
        <taxon>Magnoliopsida</taxon>
        <taxon>Liliopsida</taxon>
        <taxon>Poales</taxon>
        <taxon>Poaceae</taxon>
        <taxon>BOP clade</taxon>
        <taxon>Oryzoideae</taxon>
        <taxon>Oryzeae</taxon>
        <taxon>Zizaniinae</taxon>
        <taxon>Zizania</taxon>
    </lineage>
</organism>
<evidence type="ECO:0000313" key="2">
    <source>
        <dbReference type="EMBL" id="KAG8092159.1"/>
    </source>
</evidence>
<reference evidence="2" key="2">
    <citation type="submission" date="2021-02" db="EMBL/GenBank/DDBJ databases">
        <authorList>
            <person name="Kimball J.A."/>
            <person name="Haas M.W."/>
            <person name="Macchietto M."/>
            <person name="Kono T."/>
            <person name="Duquette J."/>
            <person name="Shao M."/>
        </authorList>
    </citation>
    <scope>NUCLEOTIDE SEQUENCE</scope>
    <source>
        <tissue evidence="2">Fresh leaf tissue</tissue>
    </source>
</reference>
<dbReference type="AlphaFoldDB" id="A0A8J6BQD0"/>
<dbReference type="Proteomes" id="UP000729402">
    <property type="component" value="Unassembled WGS sequence"/>
</dbReference>
<gene>
    <name evidence="2" type="ORF">GUJ93_ZPchr0012g19099</name>
</gene>
<feature type="region of interest" description="Disordered" evidence="1">
    <location>
        <begin position="1"/>
        <end position="41"/>
    </location>
</feature>
<feature type="compositionally biased region" description="Low complexity" evidence="1">
    <location>
        <begin position="55"/>
        <end position="64"/>
    </location>
</feature>